<feature type="chain" id="PRO_5001516483" evidence="2">
    <location>
        <begin position="19"/>
        <end position="150"/>
    </location>
</feature>
<protein>
    <submittedName>
        <fullName evidence="3">Putative secreted protein</fullName>
    </submittedName>
</protein>
<proteinExistence type="evidence at transcript level"/>
<accession>A0A023FE57</accession>
<feature type="region of interest" description="Disordered" evidence="1">
    <location>
        <begin position="129"/>
        <end position="150"/>
    </location>
</feature>
<evidence type="ECO:0000313" key="3">
    <source>
        <dbReference type="EMBL" id="JAC19088.1"/>
    </source>
</evidence>
<evidence type="ECO:0000256" key="1">
    <source>
        <dbReference type="SAM" id="MobiDB-lite"/>
    </source>
</evidence>
<organism evidence="3">
    <name type="scientific">Amblyomma cajennense</name>
    <name type="common">Cayenne tick</name>
    <name type="synonym">Acarus cajennensis</name>
    <dbReference type="NCBI Taxonomy" id="34607"/>
    <lineage>
        <taxon>Eukaryota</taxon>
        <taxon>Metazoa</taxon>
        <taxon>Ecdysozoa</taxon>
        <taxon>Arthropoda</taxon>
        <taxon>Chelicerata</taxon>
        <taxon>Arachnida</taxon>
        <taxon>Acari</taxon>
        <taxon>Parasitiformes</taxon>
        <taxon>Ixodida</taxon>
        <taxon>Ixodoidea</taxon>
        <taxon>Ixodidae</taxon>
        <taxon>Amblyomminae</taxon>
        <taxon>Amblyomma</taxon>
    </lineage>
</organism>
<dbReference type="AlphaFoldDB" id="A0A023FE57"/>
<keyword evidence="2" id="KW-0732">Signal</keyword>
<evidence type="ECO:0000256" key="2">
    <source>
        <dbReference type="SAM" id="SignalP"/>
    </source>
</evidence>
<reference evidence="3" key="1">
    <citation type="submission" date="2014-03" db="EMBL/GenBank/DDBJ databases">
        <title>The sialotranscriptome of Amblyomma triste, Amblyomma parvum and Amblyomma cajennense ticks, uncovered by 454-based RNA-seq.</title>
        <authorList>
            <person name="Garcia G.R."/>
            <person name="Gardinassi L.G."/>
            <person name="Ribeiro J.M."/>
            <person name="Anatriello E."/>
            <person name="Ferreira B.R."/>
            <person name="Moreira H.N."/>
            <person name="Mafra C."/>
            <person name="Olegario M.M."/>
            <person name="Szabo P.J."/>
            <person name="Miranda-Santos I.K."/>
            <person name="Maruyama S.R."/>
        </authorList>
    </citation>
    <scope>NUCLEOTIDE SEQUENCE</scope>
    <source>
        <strain evidence="3">Uberlandia</strain>
        <tissue evidence="3">Salivary glands</tissue>
    </source>
</reference>
<sequence>MILLACITIFGIRLCTLAVVCVKLGGFSGPSLHTRRESVTASAQKASTTKCTDVKFSGSVLYCWPGFARWQNWSILSVTKQVKMPSFGQRFSSNRAAALSHKQALGLSSKFRGARKLVLLVHWGLTSQRNSGYEGRRSEGPRKFHPPGVL</sequence>
<feature type="signal peptide" evidence="2">
    <location>
        <begin position="1"/>
        <end position="18"/>
    </location>
</feature>
<dbReference type="EMBL" id="GBBK01005394">
    <property type="protein sequence ID" value="JAC19088.1"/>
    <property type="molecule type" value="mRNA"/>
</dbReference>
<name>A0A023FE57_AMBCJ</name>